<dbReference type="PANTHER" id="PTHR33332">
    <property type="entry name" value="REVERSE TRANSCRIPTASE DOMAIN-CONTAINING PROTEIN"/>
    <property type="match status" value="1"/>
</dbReference>
<dbReference type="AlphaFoldDB" id="A0AAN7N9K6"/>
<dbReference type="SUPFAM" id="SSF56219">
    <property type="entry name" value="DNase I-like"/>
    <property type="match status" value="1"/>
</dbReference>
<name>A0AAN7N9K6_MYCAM</name>
<feature type="domain" description="Reverse transcriptase" evidence="1">
    <location>
        <begin position="310"/>
        <end position="574"/>
    </location>
</feature>
<proteinExistence type="predicted"/>
<keyword evidence="3" id="KW-1185">Reference proteome</keyword>
<dbReference type="InterPro" id="IPR036691">
    <property type="entry name" value="Endo/exonu/phosph_ase_sf"/>
</dbReference>
<dbReference type="Proteomes" id="UP001333110">
    <property type="component" value="Unassembled WGS sequence"/>
</dbReference>
<comment type="caution">
    <text evidence="2">The sequence shown here is derived from an EMBL/GenBank/DDBJ whole genome shotgun (WGS) entry which is preliminary data.</text>
</comment>
<dbReference type="InterPro" id="IPR000477">
    <property type="entry name" value="RT_dom"/>
</dbReference>
<dbReference type="CDD" id="cd01650">
    <property type="entry name" value="RT_nLTR_like"/>
    <property type="match status" value="1"/>
</dbReference>
<reference evidence="2 3" key="1">
    <citation type="journal article" date="2023" name="J. Hered.">
        <title>Chromosome-level genome of the wood stork (Mycteria americana) provides insight into avian chromosome evolution.</title>
        <authorList>
            <person name="Flamio R. Jr."/>
            <person name="Ramstad K.M."/>
        </authorList>
    </citation>
    <scope>NUCLEOTIDE SEQUENCE [LARGE SCALE GENOMIC DNA]</scope>
    <source>
        <strain evidence="2">JAX WOST 10</strain>
    </source>
</reference>
<protein>
    <recommendedName>
        <fullName evidence="1">Reverse transcriptase domain-containing protein</fullName>
    </recommendedName>
</protein>
<dbReference type="Pfam" id="PF00078">
    <property type="entry name" value="RVT_1"/>
    <property type="match status" value="1"/>
</dbReference>
<dbReference type="EMBL" id="JAUNZN010000044">
    <property type="protein sequence ID" value="KAK4806138.1"/>
    <property type="molecule type" value="Genomic_DNA"/>
</dbReference>
<organism evidence="2 3">
    <name type="scientific">Mycteria americana</name>
    <name type="common">Wood stork</name>
    <dbReference type="NCBI Taxonomy" id="33587"/>
    <lineage>
        <taxon>Eukaryota</taxon>
        <taxon>Metazoa</taxon>
        <taxon>Chordata</taxon>
        <taxon>Craniata</taxon>
        <taxon>Vertebrata</taxon>
        <taxon>Euteleostomi</taxon>
        <taxon>Archelosauria</taxon>
        <taxon>Archosauria</taxon>
        <taxon>Dinosauria</taxon>
        <taxon>Saurischia</taxon>
        <taxon>Theropoda</taxon>
        <taxon>Coelurosauria</taxon>
        <taxon>Aves</taxon>
        <taxon>Neognathae</taxon>
        <taxon>Neoaves</taxon>
        <taxon>Aequornithes</taxon>
        <taxon>Ciconiiformes</taxon>
        <taxon>Ciconiidae</taxon>
        <taxon>Mycteria</taxon>
    </lineage>
</organism>
<sequence length="862" mass="96496">MRNKQDELEALVISQSYDIIGISETRWNESHDWSSRMEGYRLFRRDSQGRRGGGVALYVRERFDCTALTVSDDVVESLWVSIRGMENKGDVVVGAYNRSPSQDVSTSELFYRQSGEIPGSVALVLMGDFNFPDINWECHTAVTSRSWKFLEFVGDNFLSQVLGEPTRKDALLDLLFVNGEGLVGDVMVGGCLGHSDHEMVELKIFSVMRKKDSRVATLDFRRANFKLLGELISRVPWESAFEGLGVHECWSAFKNHLLEAQEQAIPLCRKSNKWGRRPAWLKRELLVELKRKKKLYDLWKRGPLLIIYQRFWESGEVPADWKVASVIPIYKKGVREDPGNYRPVSLTSVPGKIMEKIILGTVERHLKDNAIIRHSQHGFPKGKSCLSNLISFYDKVTRLVDEGKAVDVVFLDFSKAFDTVPQSILLDKLSNCGMSRFTVCWVKNWLEGRAQRVVVNGATSGWQPVTSGVPQGSILGPVLVNIFINDLDAGVECTISKFADDTNLGGAVDSLEGQDALQRDLDRLEHWAMINDMKLNKSKCQILHQGWSNAEHKYKLGEEWLESSPAERDLGVLVDSRLKRSQQCALAAKRANRILGCIKHSRTSRSKEVMIPLCSALVWPHLEYCVQFWAPQVKKDVKVLECIQGRATKLVEGLEGMSYEERLRTLGFSSLEKRRLRGDLIALYSFLGRGSGEGGADLFSLVSSDRTCGNGSKLHQGRIRLDFGVISKLGEGAFNPIVQIIYEDVEQHGAQYRSLGDPTSLYTEHDIIWPGGHITKSLSSPQAPPLEAPVLKSERAQSLNYSSASAEESQLNNIEKVTPQQTNSCDKGDPVNILTKKAIRLARSAKTSLMSSAGSPDVLDEV</sequence>
<dbReference type="Pfam" id="PF03372">
    <property type="entry name" value="Exo_endo_phos"/>
    <property type="match status" value="1"/>
</dbReference>
<dbReference type="InterPro" id="IPR005135">
    <property type="entry name" value="Endo/exonuclease/phosphatase"/>
</dbReference>
<dbReference type="GO" id="GO:0003824">
    <property type="term" value="F:catalytic activity"/>
    <property type="evidence" value="ECO:0007669"/>
    <property type="project" value="InterPro"/>
</dbReference>
<accession>A0AAN7N9K6</accession>
<evidence type="ECO:0000259" key="1">
    <source>
        <dbReference type="PROSITE" id="PS50878"/>
    </source>
</evidence>
<dbReference type="InterPro" id="IPR043502">
    <property type="entry name" value="DNA/RNA_pol_sf"/>
</dbReference>
<evidence type="ECO:0000313" key="3">
    <source>
        <dbReference type="Proteomes" id="UP001333110"/>
    </source>
</evidence>
<dbReference type="PROSITE" id="PS50878">
    <property type="entry name" value="RT_POL"/>
    <property type="match status" value="1"/>
</dbReference>
<evidence type="ECO:0000313" key="2">
    <source>
        <dbReference type="EMBL" id="KAK4806138.1"/>
    </source>
</evidence>
<dbReference type="Gene3D" id="3.60.10.10">
    <property type="entry name" value="Endonuclease/exonuclease/phosphatase"/>
    <property type="match status" value="1"/>
</dbReference>
<gene>
    <name evidence="2" type="ORF">QYF61_001061</name>
</gene>
<dbReference type="SUPFAM" id="SSF56672">
    <property type="entry name" value="DNA/RNA polymerases"/>
    <property type="match status" value="1"/>
</dbReference>